<keyword evidence="3" id="KW-1185">Reference proteome</keyword>
<evidence type="ECO:0000313" key="3">
    <source>
        <dbReference type="Proteomes" id="UP000655225"/>
    </source>
</evidence>
<comment type="caution">
    <text evidence="2">The sequence shown here is derived from an EMBL/GenBank/DDBJ whole genome shotgun (WGS) entry which is preliminary data.</text>
</comment>
<dbReference type="PANTHER" id="PTHR37721">
    <property type="entry name" value="OS05G0464200 PROTEIN"/>
    <property type="match status" value="1"/>
</dbReference>
<dbReference type="EMBL" id="JABCRI010000011">
    <property type="protein sequence ID" value="KAF8397614.1"/>
    <property type="molecule type" value="Genomic_DNA"/>
</dbReference>
<dbReference type="OMA" id="MANEATM"/>
<sequence length="178" mass="19194">MANEATMPLKKGNSGVPPKRGQIKVKIIGNLVKTVITLASQPDGGLRRKRGEGGSSRSQHQQPHVQAPTIQKGILISDQNEKSGNYQHLPIKGWPADHNLSVKPCDPIRDRKSTIYSLLRPGFSEASIVHNKLIAMANGAVKLIKKEKASLPPKRGQIKVKIIGNLVKIVIAVASKAG</sequence>
<evidence type="ECO:0000256" key="1">
    <source>
        <dbReference type="SAM" id="MobiDB-lite"/>
    </source>
</evidence>
<evidence type="ECO:0000313" key="2">
    <source>
        <dbReference type="EMBL" id="KAF8397614.1"/>
    </source>
</evidence>
<reference evidence="2 3" key="1">
    <citation type="submission" date="2020-04" db="EMBL/GenBank/DDBJ databases">
        <title>Plant Genome Project.</title>
        <authorList>
            <person name="Zhang R.-G."/>
        </authorList>
    </citation>
    <scope>NUCLEOTIDE SEQUENCE [LARGE SCALE GENOMIC DNA]</scope>
    <source>
        <strain evidence="2">YNK0</strain>
        <tissue evidence="2">Leaf</tissue>
    </source>
</reference>
<name>A0A834YXE1_TETSI</name>
<gene>
    <name evidence="2" type="ORF">HHK36_016534</name>
</gene>
<feature type="region of interest" description="Disordered" evidence="1">
    <location>
        <begin position="42"/>
        <end position="69"/>
    </location>
</feature>
<proteinExistence type="predicted"/>
<dbReference type="AlphaFoldDB" id="A0A834YXE1"/>
<accession>A0A834YXE1</accession>
<feature type="region of interest" description="Disordered" evidence="1">
    <location>
        <begin position="1"/>
        <end position="20"/>
    </location>
</feature>
<dbReference type="OrthoDB" id="1729447at2759"/>
<organism evidence="2 3">
    <name type="scientific">Tetracentron sinense</name>
    <name type="common">Spur-leaf</name>
    <dbReference type="NCBI Taxonomy" id="13715"/>
    <lineage>
        <taxon>Eukaryota</taxon>
        <taxon>Viridiplantae</taxon>
        <taxon>Streptophyta</taxon>
        <taxon>Embryophyta</taxon>
        <taxon>Tracheophyta</taxon>
        <taxon>Spermatophyta</taxon>
        <taxon>Magnoliopsida</taxon>
        <taxon>Trochodendrales</taxon>
        <taxon>Trochodendraceae</taxon>
        <taxon>Tetracentron</taxon>
    </lineage>
</organism>
<dbReference type="PANTHER" id="PTHR37721:SF1">
    <property type="entry name" value="OS05G0464200 PROTEIN"/>
    <property type="match status" value="1"/>
</dbReference>
<dbReference type="Proteomes" id="UP000655225">
    <property type="component" value="Unassembled WGS sequence"/>
</dbReference>
<protein>
    <submittedName>
        <fullName evidence="2">Uncharacterized protein</fullName>
    </submittedName>
</protein>